<accession>A0A165KDW5</accession>
<evidence type="ECO:0000313" key="4">
    <source>
        <dbReference type="Proteomes" id="UP000076727"/>
    </source>
</evidence>
<dbReference type="Gene3D" id="3.10.28.10">
    <property type="entry name" value="Homing endonucleases"/>
    <property type="match status" value="2"/>
</dbReference>
<evidence type="ECO:0000259" key="2">
    <source>
        <dbReference type="Pfam" id="PF03161"/>
    </source>
</evidence>
<sequence length="138" mass="16102">MSFGEKYESFAKSLGELFKKYMNNPVKSLQIKGKDKNFTNYRLKTKSLPLFNLYYNMFYVTDSITGATRKIVPLNILEYMDPVVLAYLIMTDGNFDKSRNRVRIYTNSFKKEEIENLASSIHSKLGIYTGVLHDRKDQ</sequence>
<dbReference type="SUPFAM" id="SSF55608">
    <property type="entry name" value="Homing endonucleases"/>
    <property type="match status" value="1"/>
</dbReference>
<name>A0A165KDW5_9APHY</name>
<reference evidence="3 4" key="1">
    <citation type="journal article" date="2016" name="Mol. Biol. Evol.">
        <title>Comparative Genomics of Early-Diverging Mushroom-Forming Fungi Provides Insights into the Origins of Lignocellulose Decay Capabilities.</title>
        <authorList>
            <person name="Nagy L.G."/>
            <person name="Riley R."/>
            <person name="Tritt A."/>
            <person name="Adam C."/>
            <person name="Daum C."/>
            <person name="Floudas D."/>
            <person name="Sun H."/>
            <person name="Yadav J.S."/>
            <person name="Pangilinan J."/>
            <person name="Larsson K.H."/>
            <person name="Matsuura K."/>
            <person name="Barry K."/>
            <person name="Labutti K."/>
            <person name="Kuo R."/>
            <person name="Ohm R.A."/>
            <person name="Bhattacharya S.S."/>
            <person name="Shirouzu T."/>
            <person name="Yoshinaga Y."/>
            <person name="Martin F.M."/>
            <person name="Grigoriev I.V."/>
            <person name="Hibbett D.S."/>
        </authorList>
    </citation>
    <scope>NUCLEOTIDE SEQUENCE [LARGE SCALE GENOMIC DNA]</scope>
    <source>
        <strain evidence="3 4">L-15889</strain>
    </source>
</reference>
<dbReference type="Pfam" id="PF03161">
    <property type="entry name" value="LAGLIDADG_2"/>
    <property type="match status" value="1"/>
</dbReference>
<dbReference type="InterPro" id="IPR027434">
    <property type="entry name" value="Homing_endonucl"/>
</dbReference>
<dbReference type="GO" id="GO:0004519">
    <property type="term" value="F:endonuclease activity"/>
    <property type="evidence" value="ECO:0007669"/>
    <property type="project" value="InterPro"/>
</dbReference>
<protein>
    <recommendedName>
        <fullName evidence="2">Homing endonuclease LAGLIDADG domain-containing protein</fullName>
    </recommendedName>
</protein>
<gene>
    <name evidence="3" type="ORF">DAEQUDRAFT_681126</name>
</gene>
<comment type="function">
    <text evidence="1">Mitochondrial DNA endonuclease involved in intron homing.</text>
</comment>
<dbReference type="EMBL" id="KV429383">
    <property type="protein sequence ID" value="KZT63008.1"/>
    <property type="molecule type" value="Genomic_DNA"/>
</dbReference>
<evidence type="ECO:0000313" key="3">
    <source>
        <dbReference type="EMBL" id="KZT63008.1"/>
    </source>
</evidence>
<organism evidence="3 4">
    <name type="scientific">Daedalea quercina L-15889</name>
    <dbReference type="NCBI Taxonomy" id="1314783"/>
    <lineage>
        <taxon>Eukaryota</taxon>
        <taxon>Fungi</taxon>
        <taxon>Dikarya</taxon>
        <taxon>Basidiomycota</taxon>
        <taxon>Agaricomycotina</taxon>
        <taxon>Agaricomycetes</taxon>
        <taxon>Polyporales</taxon>
        <taxon>Fomitopsis</taxon>
    </lineage>
</organism>
<dbReference type="Proteomes" id="UP000076727">
    <property type="component" value="Unassembled WGS sequence"/>
</dbReference>
<evidence type="ECO:0000256" key="1">
    <source>
        <dbReference type="ARBA" id="ARBA00002670"/>
    </source>
</evidence>
<dbReference type="InterPro" id="IPR004860">
    <property type="entry name" value="LAGLIDADG_dom"/>
</dbReference>
<dbReference type="OrthoDB" id="3247136at2759"/>
<keyword evidence="4" id="KW-1185">Reference proteome</keyword>
<feature type="domain" description="Homing endonuclease LAGLIDADG" evidence="2">
    <location>
        <begin position="6"/>
        <end position="131"/>
    </location>
</feature>
<proteinExistence type="predicted"/>
<dbReference type="AlphaFoldDB" id="A0A165KDW5"/>